<keyword evidence="3" id="KW-1185">Reference proteome</keyword>
<reference evidence="2 3" key="1">
    <citation type="submission" date="2021-03" db="EMBL/GenBank/DDBJ databases">
        <authorList>
            <person name="Kim M.K."/>
        </authorList>
    </citation>
    <scope>NUCLEOTIDE SEQUENCE [LARGE SCALE GENOMIC DNA]</scope>
    <source>
        <strain evidence="2 3">BT507</strain>
    </source>
</reference>
<organism evidence="2 3">
    <name type="scientific">Hymenobacter defluvii</name>
    <dbReference type="NCBI Taxonomy" id="2054411"/>
    <lineage>
        <taxon>Bacteria</taxon>
        <taxon>Pseudomonadati</taxon>
        <taxon>Bacteroidota</taxon>
        <taxon>Cytophagia</taxon>
        <taxon>Cytophagales</taxon>
        <taxon>Hymenobacteraceae</taxon>
        <taxon>Hymenobacter</taxon>
    </lineage>
</organism>
<dbReference type="RefSeq" id="WP_208308342.1">
    <property type="nucleotide sequence ID" value="NZ_JAGETX010000009.1"/>
</dbReference>
<keyword evidence="1" id="KW-0472">Membrane</keyword>
<evidence type="ECO:0000313" key="2">
    <source>
        <dbReference type="EMBL" id="MBO3272068.1"/>
    </source>
</evidence>
<evidence type="ECO:0000256" key="1">
    <source>
        <dbReference type="SAM" id="Phobius"/>
    </source>
</evidence>
<comment type="caution">
    <text evidence="2">The sequence shown here is derived from an EMBL/GenBank/DDBJ whole genome shotgun (WGS) entry which is preliminary data.</text>
</comment>
<proteinExistence type="predicted"/>
<sequence length="73" mass="7919">MSATLLILGSPAVPPTGGALLLGLHLGLLILGLLMQFITVLPFAWCRRQPLWWRGVGYLVAWGGNILVYTLFA</sequence>
<accession>A0ABS3TFU6</accession>
<feature type="transmembrane region" description="Helical" evidence="1">
    <location>
        <begin position="51"/>
        <end position="72"/>
    </location>
</feature>
<evidence type="ECO:0000313" key="3">
    <source>
        <dbReference type="Proteomes" id="UP000670527"/>
    </source>
</evidence>
<feature type="transmembrane region" description="Helical" evidence="1">
    <location>
        <begin position="20"/>
        <end position="44"/>
    </location>
</feature>
<gene>
    <name evidence="2" type="ORF">J4D97_15515</name>
</gene>
<protein>
    <submittedName>
        <fullName evidence="2">Uncharacterized protein</fullName>
    </submittedName>
</protein>
<dbReference type="Proteomes" id="UP000670527">
    <property type="component" value="Unassembled WGS sequence"/>
</dbReference>
<keyword evidence="1" id="KW-0812">Transmembrane</keyword>
<keyword evidence="1" id="KW-1133">Transmembrane helix</keyword>
<dbReference type="EMBL" id="JAGETX010000009">
    <property type="protein sequence ID" value="MBO3272068.1"/>
    <property type="molecule type" value="Genomic_DNA"/>
</dbReference>
<name>A0ABS3TFU6_9BACT</name>